<feature type="region of interest" description="Disordered" evidence="1">
    <location>
        <begin position="142"/>
        <end position="163"/>
    </location>
</feature>
<dbReference type="Gene3D" id="3.40.50.1950">
    <property type="entry name" value="Flavin prenyltransferase-like"/>
    <property type="match status" value="1"/>
</dbReference>
<proteinExistence type="predicted"/>
<dbReference type="SUPFAM" id="SSF52507">
    <property type="entry name" value="Homo-oligomeric flavin-containing Cys decarboxylases, HFCD"/>
    <property type="match status" value="1"/>
</dbReference>
<reference evidence="3 4" key="1">
    <citation type="journal article" date="2015" name="Stand. Genomic Sci.">
        <title>Genomic Encyclopedia of Bacterial and Archaeal Type Strains, Phase III: the genomes of soil and plant-associated and newly described type strains.</title>
        <authorList>
            <person name="Whitman W.B."/>
            <person name="Woyke T."/>
            <person name="Klenk H.P."/>
            <person name="Zhou Y."/>
            <person name="Lilburn T.G."/>
            <person name="Beck B.J."/>
            <person name="De Vos P."/>
            <person name="Vandamme P."/>
            <person name="Eisen J.A."/>
            <person name="Garrity G."/>
            <person name="Hugenholtz P."/>
            <person name="Kyrpides N.C."/>
        </authorList>
    </citation>
    <scope>NUCLEOTIDE SEQUENCE [LARGE SCALE GENOMIC DNA]</scope>
    <source>
        <strain evidence="3 4">CGMCC 1.10821</strain>
    </source>
</reference>
<dbReference type="Pfam" id="PF02441">
    <property type="entry name" value="Flavoprotein"/>
    <property type="match status" value="1"/>
</dbReference>
<organism evidence="3 4">
    <name type="scientific">Luteimonas cucumeris</name>
    <dbReference type="NCBI Taxonomy" id="985012"/>
    <lineage>
        <taxon>Bacteria</taxon>
        <taxon>Pseudomonadati</taxon>
        <taxon>Pseudomonadota</taxon>
        <taxon>Gammaproteobacteria</taxon>
        <taxon>Lysobacterales</taxon>
        <taxon>Lysobacteraceae</taxon>
        <taxon>Luteimonas</taxon>
    </lineage>
</organism>
<dbReference type="InterPro" id="IPR003382">
    <property type="entry name" value="Flavoprotein"/>
</dbReference>
<dbReference type="EMBL" id="VLKN01000001">
    <property type="protein sequence ID" value="TWI05839.1"/>
    <property type="molecule type" value="Genomic_DNA"/>
</dbReference>
<keyword evidence="4" id="KW-1185">Reference proteome</keyword>
<evidence type="ECO:0000313" key="3">
    <source>
        <dbReference type="EMBL" id="TWI05839.1"/>
    </source>
</evidence>
<evidence type="ECO:0000313" key="4">
    <source>
        <dbReference type="Proteomes" id="UP000315167"/>
    </source>
</evidence>
<dbReference type="Proteomes" id="UP000315167">
    <property type="component" value="Unassembled WGS sequence"/>
</dbReference>
<accession>A0A562LDS7</accession>
<dbReference type="InterPro" id="IPR036551">
    <property type="entry name" value="Flavin_trans-like"/>
</dbReference>
<gene>
    <name evidence="3" type="ORF">IP90_00095</name>
</gene>
<evidence type="ECO:0000259" key="2">
    <source>
        <dbReference type="Pfam" id="PF02441"/>
    </source>
</evidence>
<dbReference type="GO" id="GO:0016874">
    <property type="term" value="F:ligase activity"/>
    <property type="evidence" value="ECO:0007669"/>
    <property type="project" value="UniProtKB-KW"/>
</dbReference>
<dbReference type="GO" id="GO:0015937">
    <property type="term" value="P:coenzyme A biosynthetic process"/>
    <property type="evidence" value="ECO:0007669"/>
    <property type="project" value="TreeGrafter"/>
</dbReference>
<name>A0A562LDS7_9GAMM</name>
<protein>
    <submittedName>
        <fullName evidence="3">Phosphopantothenoylcysteine decarboxylase/phosphopantothenate--cysteine ligase</fullName>
    </submittedName>
</protein>
<feature type="domain" description="Flavoprotein" evidence="2">
    <location>
        <begin position="2"/>
        <end position="169"/>
    </location>
</feature>
<keyword evidence="3" id="KW-0436">Ligase</keyword>
<dbReference type="GO" id="GO:0071513">
    <property type="term" value="C:phosphopantothenoylcysteine decarboxylase complex"/>
    <property type="evidence" value="ECO:0007669"/>
    <property type="project" value="TreeGrafter"/>
</dbReference>
<sequence>MLLCVCGGIAAYKAVELVRRLRDAGASVRVAMTEGAQHFVGTASFQAVSGEVVRTSLWDAAAEAAMGHLELARWADRIVVAPATADTLAKLAHGFADDLVTTLCLATTAPITVAPAMNHRMWLHPATQANMATLQDRGVQVIGPDDGPLAEGESGPGRMSEPDAIVAALASQGGA</sequence>
<dbReference type="PANTHER" id="PTHR14359">
    <property type="entry name" value="HOMO-OLIGOMERIC FLAVIN CONTAINING CYS DECARBOXYLASE FAMILY"/>
    <property type="match status" value="1"/>
</dbReference>
<dbReference type="PANTHER" id="PTHR14359:SF6">
    <property type="entry name" value="PHOSPHOPANTOTHENOYLCYSTEINE DECARBOXYLASE"/>
    <property type="match status" value="1"/>
</dbReference>
<comment type="caution">
    <text evidence="3">The sequence shown here is derived from an EMBL/GenBank/DDBJ whole genome shotgun (WGS) entry which is preliminary data.</text>
</comment>
<dbReference type="GO" id="GO:0004633">
    <property type="term" value="F:phosphopantothenoylcysteine decarboxylase activity"/>
    <property type="evidence" value="ECO:0007669"/>
    <property type="project" value="TreeGrafter"/>
</dbReference>
<evidence type="ECO:0000256" key="1">
    <source>
        <dbReference type="SAM" id="MobiDB-lite"/>
    </source>
</evidence>
<dbReference type="AlphaFoldDB" id="A0A562LDS7"/>
<dbReference type="GO" id="GO:0010181">
    <property type="term" value="F:FMN binding"/>
    <property type="evidence" value="ECO:0007669"/>
    <property type="project" value="TreeGrafter"/>
</dbReference>